<keyword evidence="4" id="KW-0804">Transcription</keyword>
<dbReference type="SUPFAM" id="SSF46785">
    <property type="entry name" value="Winged helix' DNA-binding domain"/>
    <property type="match status" value="1"/>
</dbReference>
<dbReference type="GO" id="GO:0003700">
    <property type="term" value="F:DNA-binding transcription factor activity"/>
    <property type="evidence" value="ECO:0007669"/>
    <property type="project" value="InterPro"/>
</dbReference>
<dbReference type="Pfam" id="PF03466">
    <property type="entry name" value="LysR_substrate"/>
    <property type="match status" value="1"/>
</dbReference>
<dbReference type="Pfam" id="PF00126">
    <property type="entry name" value="HTH_1"/>
    <property type="match status" value="1"/>
</dbReference>
<dbReference type="PRINTS" id="PR00039">
    <property type="entry name" value="HTHLYSR"/>
</dbReference>
<protein>
    <submittedName>
        <fullName evidence="6">Transcriptional regulator</fullName>
    </submittedName>
</protein>
<reference evidence="6 7" key="1">
    <citation type="submission" date="2015-03" db="EMBL/GenBank/DDBJ databases">
        <title>Genome Sequence of Kiloniella spongiae MEBiC09566, isolated from a marine sponge.</title>
        <authorList>
            <person name="Shao Z."/>
            <person name="Wang L."/>
            <person name="Li X."/>
        </authorList>
    </citation>
    <scope>NUCLEOTIDE SEQUENCE [LARGE SCALE GENOMIC DNA]</scope>
    <source>
        <strain evidence="6 7">MEBiC09566</strain>
    </source>
</reference>
<dbReference type="AlphaFoldDB" id="A0A0H2MLQ7"/>
<dbReference type="EMBL" id="LAQL01000003">
    <property type="protein sequence ID" value="KLN61667.1"/>
    <property type="molecule type" value="Genomic_DNA"/>
</dbReference>
<dbReference type="GO" id="GO:0003677">
    <property type="term" value="F:DNA binding"/>
    <property type="evidence" value="ECO:0007669"/>
    <property type="project" value="UniProtKB-KW"/>
</dbReference>
<dbReference type="PANTHER" id="PTHR30537">
    <property type="entry name" value="HTH-TYPE TRANSCRIPTIONAL REGULATOR"/>
    <property type="match status" value="1"/>
</dbReference>
<keyword evidence="3" id="KW-0238">DNA-binding</keyword>
<feature type="domain" description="HTH lysR-type" evidence="5">
    <location>
        <begin position="1"/>
        <end position="59"/>
    </location>
</feature>
<keyword evidence="2" id="KW-0805">Transcription regulation</keyword>
<evidence type="ECO:0000313" key="6">
    <source>
        <dbReference type="EMBL" id="KLN61667.1"/>
    </source>
</evidence>
<comment type="similarity">
    <text evidence="1">Belongs to the LysR transcriptional regulatory family.</text>
</comment>
<dbReference type="PROSITE" id="PS50931">
    <property type="entry name" value="HTH_LYSR"/>
    <property type="match status" value="1"/>
</dbReference>
<keyword evidence="7" id="KW-1185">Reference proteome</keyword>
<organism evidence="6 7">
    <name type="scientific">Kiloniella spongiae</name>
    <dbReference type="NCBI Taxonomy" id="1489064"/>
    <lineage>
        <taxon>Bacteria</taxon>
        <taxon>Pseudomonadati</taxon>
        <taxon>Pseudomonadota</taxon>
        <taxon>Alphaproteobacteria</taxon>
        <taxon>Rhodospirillales</taxon>
        <taxon>Kiloniellaceae</taxon>
        <taxon>Kiloniella</taxon>
    </lineage>
</organism>
<dbReference type="CDD" id="cd08422">
    <property type="entry name" value="PBP2_CrgA_like"/>
    <property type="match status" value="1"/>
</dbReference>
<name>A0A0H2MLQ7_9PROT</name>
<dbReference type="Gene3D" id="3.40.190.290">
    <property type="match status" value="1"/>
</dbReference>
<comment type="caution">
    <text evidence="6">The sequence shown here is derived from an EMBL/GenBank/DDBJ whole genome shotgun (WGS) entry which is preliminary data.</text>
</comment>
<dbReference type="InterPro" id="IPR036388">
    <property type="entry name" value="WH-like_DNA-bd_sf"/>
</dbReference>
<dbReference type="Gene3D" id="1.10.10.10">
    <property type="entry name" value="Winged helix-like DNA-binding domain superfamily/Winged helix DNA-binding domain"/>
    <property type="match status" value="1"/>
</dbReference>
<dbReference type="PANTHER" id="PTHR30537:SF5">
    <property type="entry name" value="HTH-TYPE TRANSCRIPTIONAL ACTIVATOR TTDR-RELATED"/>
    <property type="match status" value="1"/>
</dbReference>
<dbReference type="InterPro" id="IPR036390">
    <property type="entry name" value="WH_DNA-bd_sf"/>
</dbReference>
<proteinExistence type="inferred from homology"/>
<dbReference type="Proteomes" id="UP000035444">
    <property type="component" value="Unassembled WGS sequence"/>
</dbReference>
<dbReference type="SUPFAM" id="SSF53850">
    <property type="entry name" value="Periplasmic binding protein-like II"/>
    <property type="match status" value="1"/>
</dbReference>
<evidence type="ECO:0000259" key="5">
    <source>
        <dbReference type="PROSITE" id="PS50931"/>
    </source>
</evidence>
<dbReference type="FunFam" id="1.10.10.10:FF:000001">
    <property type="entry name" value="LysR family transcriptional regulator"/>
    <property type="match status" value="1"/>
</dbReference>
<dbReference type="InterPro" id="IPR000847">
    <property type="entry name" value="LysR_HTH_N"/>
</dbReference>
<gene>
    <name evidence="6" type="ORF">WH96_04840</name>
</gene>
<evidence type="ECO:0000256" key="2">
    <source>
        <dbReference type="ARBA" id="ARBA00023015"/>
    </source>
</evidence>
<evidence type="ECO:0000256" key="1">
    <source>
        <dbReference type="ARBA" id="ARBA00009437"/>
    </source>
</evidence>
<dbReference type="STRING" id="1489064.WH96_04840"/>
<evidence type="ECO:0000256" key="4">
    <source>
        <dbReference type="ARBA" id="ARBA00023163"/>
    </source>
</evidence>
<dbReference type="OrthoDB" id="9812435at2"/>
<dbReference type="InterPro" id="IPR005119">
    <property type="entry name" value="LysR_subst-bd"/>
</dbReference>
<accession>A0A0H2MLQ7</accession>
<evidence type="ECO:0000256" key="3">
    <source>
        <dbReference type="ARBA" id="ARBA00023125"/>
    </source>
</evidence>
<sequence length="297" mass="32858">MDDLRGMITFARVVESGSFAAAARKLDVGRAAVSHQIKLLEERLGTRLLHRSTRSLSLTSAGQDYYQSCKLISEEAEAATRRIQSLSDQPVGRISLTCSTNFGLKRIVPLLSQFRLTYPGIELDIELTDDITNLIEGGYDIAIRSGPLDDSDMMSKKICSTVRRICAAPSYLTGKPKPSTPEDLASHDWVTYSRHSGLLSLTKDNRQYKVRIQGPVHTNNAGARLEFILGGHGLGLLPEHDIKDQPDDSLEILLPDYNIPTLDLFAVYPRGAASSLKVRMLIDYLAEQLFIIKGRDA</sequence>
<dbReference type="InterPro" id="IPR058163">
    <property type="entry name" value="LysR-type_TF_proteobact-type"/>
</dbReference>
<dbReference type="RefSeq" id="WP_047763002.1">
    <property type="nucleotide sequence ID" value="NZ_LAQL01000003.1"/>
</dbReference>
<evidence type="ECO:0000313" key="7">
    <source>
        <dbReference type="Proteomes" id="UP000035444"/>
    </source>
</evidence>